<sequence>MYPVEKKGRGLPHIHLLLSLFDIDKVISSQDGENRGISAILPYKDKDIELFESVKKFMIPCGDLNRNCPCMEDKGLNEKKIKCCSKGYSNPFQQETIVLDNGLALFARLRDGRTIEVLSAGKGHELFNR</sequence>
<comment type="caution">
    <text evidence="1">The sequence shown here is derived from an EMBL/GenBank/DDBJ whole genome shotgun (WGS) entry which is preliminary data.</text>
</comment>
<dbReference type="EMBL" id="CAJEWN010001446">
    <property type="protein sequence ID" value="CAD2197543.1"/>
    <property type="molecule type" value="Genomic_DNA"/>
</dbReference>
<evidence type="ECO:0000313" key="2">
    <source>
        <dbReference type="Proteomes" id="UP000580250"/>
    </source>
</evidence>
<reference evidence="1 2" key="1">
    <citation type="submission" date="2020-08" db="EMBL/GenBank/DDBJ databases">
        <authorList>
            <person name="Koutsovoulos G."/>
            <person name="Danchin GJ E."/>
        </authorList>
    </citation>
    <scope>NUCLEOTIDE SEQUENCE [LARGE SCALE GENOMIC DNA]</scope>
</reference>
<name>A0A6V7XE58_MELEN</name>
<dbReference type="OrthoDB" id="10055660at2759"/>
<evidence type="ECO:0000313" key="1">
    <source>
        <dbReference type="EMBL" id="CAD2197543.1"/>
    </source>
</evidence>
<dbReference type="AlphaFoldDB" id="A0A6V7XE58"/>
<accession>A0A6V7XE58</accession>
<proteinExistence type="predicted"/>
<protein>
    <submittedName>
        <fullName evidence="1">Uncharacterized protein</fullName>
    </submittedName>
</protein>
<organism evidence="1 2">
    <name type="scientific">Meloidogyne enterolobii</name>
    <name type="common">Root-knot nematode worm</name>
    <name type="synonym">Meloidogyne mayaguensis</name>
    <dbReference type="NCBI Taxonomy" id="390850"/>
    <lineage>
        <taxon>Eukaryota</taxon>
        <taxon>Metazoa</taxon>
        <taxon>Ecdysozoa</taxon>
        <taxon>Nematoda</taxon>
        <taxon>Chromadorea</taxon>
        <taxon>Rhabditida</taxon>
        <taxon>Tylenchina</taxon>
        <taxon>Tylenchomorpha</taxon>
        <taxon>Tylenchoidea</taxon>
        <taxon>Meloidogynidae</taxon>
        <taxon>Meloidogyninae</taxon>
        <taxon>Meloidogyne</taxon>
    </lineage>
</organism>
<gene>
    <name evidence="1" type="ORF">MENT_LOCUS50801</name>
</gene>
<dbReference type="Proteomes" id="UP000580250">
    <property type="component" value="Unassembled WGS sequence"/>
</dbReference>